<evidence type="ECO:0008006" key="6">
    <source>
        <dbReference type="Google" id="ProtNLM"/>
    </source>
</evidence>
<keyword evidence="3" id="KW-0812">Transmembrane</keyword>
<evidence type="ECO:0000313" key="5">
    <source>
        <dbReference type="Proteomes" id="UP000076871"/>
    </source>
</evidence>
<dbReference type="PANTHER" id="PTHR19229">
    <property type="entry name" value="ATP-BINDING CASSETTE TRANSPORTER SUBFAMILY A ABCA"/>
    <property type="match status" value="1"/>
</dbReference>
<dbReference type="AlphaFoldDB" id="A0A165CSF9"/>
<organism evidence="4 5">
    <name type="scientific">Laetiporus sulphureus 93-53</name>
    <dbReference type="NCBI Taxonomy" id="1314785"/>
    <lineage>
        <taxon>Eukaryota</taxon>
        <taxon>Fungi</taxon>
        <taxon>Dikarya</taxon>
        <taxon>Basidiomycota</taxon>
        <taxon>Agaricomycotina</taxon>
        <taxon>Agaricomycetes</taxon>
        <taxon>Polyporales</taxon>
        <taxon>Laetiporus</taxon>
    </lineage>
</organism>
<dbReference type="InterPro" id="IPR027417">
    <property type="entry name" value="P-loop_NTPase"/>
</dbReference>
<evidence type="ECO:0000256" key="3">
    <source>
        <dbReference type="SAM" id="Phobius"/>
    </source>
</evidence>
<dbReference type="GO" id="GO:0140359">
    <property type="term" value="F:ABC-type transporter activity"/>
    <property type="evidence" value="ECO:0007669"/>
    <property type="project" value="InterPro"/>
</dbReference>
<name>A0A165CSF9_9APHY</name>
<dbReference type="SUPFAM" id="SSF52540">
    <property type="entry name" value="P-loop containing nucleoside triphosphate hydrolases"/>
    <property type="match status" value="1"/>
</dbReference>
<dbReference type="GeneID" id="63824256"/>
<gene>
    <name evidence="4" type="ORF">LAESUDRAFT_716191</name>
</gene>
<dbReference type="OrthoDB" id="8061355at2759"/>
<dbReference type="GO" id="GO:0016020">
    <property type="term" value="C:membrane"/>
    <property type="evidence" value="ECO:0007669"/>
    <property type="project" value="InterPro"/>
</dbReference>
<feature type="transmembrane region" description="Helical" evidence="3">
    <location>
        <begin position="15"/>
        <end position="35"/>
    </location>
</feature>
<dbReference type="InParanoid" id="A0A165CSF9"/>
<dbReference type="GO" id="GO:0005319">
    <property type="term" value="F:lipid transporter activity"/>
    <property type="evidence" value="ECO:0007669"/>
    <property type="project" value="TreeGrafter"/>
</dbReference>
<evidence type="ECO:0000256" key="1">
    <source>
        <dbReference type="ARBA" id="ARBA00022448"/>
    </source>
</evidence>
<keyword evidence="3" id="KW-0472">Membrane</keyword>
<evidence type="ECO:0000256" key="2">
    <source>
        <dbReference type="ARBA" id="ARBA00022737"/>
    </source>
</evidence>
<dbReference type="PANTHER" id="PTHR19229:SF36">
    <property type="entry name" value="ATP-BINDING CASSETTE SUB-FAMILY A MEMBER 2"/>
    <property type="match status" value="1"/>
</dbReference>
<dbReference type="Gene3D" id="3.40.50.300">
    <property type="entry name" value="P-loop containing nucleotide triphosphate hydrolases"/>
    <property type="match status" value="1"/>
</dbReference>
<dbReference type="Proteomes" id="UP000076871">
    <property type="component" value="Unassembled WGS sequence"/>
</dbReference>
<dbReference type="InterPro" id="IPR026082">
    <property type="entry name" value="ABCA"/>
</dbReference>
<keyword evidence="3" id="KW-1133">Transmembrane helix</keyword>
<reference evidence="4 5" key="1">
    <citation type="journal article" date="2016" name="Mol. Biol. Evol.">
        <title>Comparative Genomics of Early-Diverging Mushroom-Forming Fungi Provides Insights into the Origins of Lignocellulose Decay Capabilities.</title>
        <authorList>
            <person name="Nagy L.G."/>
            <person name="Riley R."/>
            <person name="Tritt A."/>
            <person name="Adam C."/>
            <person name="Daum C."/>
            <person name="Floudas D."/>
            <person name="Sun H."/>
            <person name="Yadav J.S."/>
            <person name="Pangilinan J."/>
            <person name="Larsson K.H."/>
            <person name="Matsuura K."/>
            <person name="Barry K."/>
            <person name="Labutti K."/>
            <person name="Kuo R."/>
            <person name="Ohm R.A."/>
            <person name="Bhattacharya S.S."/>
            <person name="Shirouzu T."/>
            <person name="Yoshinaga Y."/>
            <person name="Martin F.M."/>
            <person name="Grigoriev I.V."/>
            <person name="Hibbett D.S."/>
        </authorList>
    </citation>
    <scope>NUCLEOTIDE SEQUENCE [LARGE SCALE GENOMIC DNA]</scope>
    <source>
        <strain evidence="4 5">93-53</strain>
    </source>
</reference>
<accession>A0A165CSF9</accession>
<dbReference type="STRING" id="1314785.A0A165CSF9"/>
<dbReference type="RefSeq" id="XP_040761097.1">
    <property type="nucleotide sequence ID" value="XM_040907227.1"/>
</dbReference>
<keyword evidence="5" id="KW-1185">Reference proteome</keyword>
<keyword evidence="2" id="KW-0677">Repeat</keyword>
<evidence type="ECO:0000313" key="4">
    <source>
        <dbReference type="EMBL" id="KZT03357.1"/>
    </source>
</evidence>
<dbReference type="EMBL" id="KV427644">
    <property type="protein sequence ID" value="KZT03357.1"/>
    <property type="molecule type" value="Genomic_DNA"/>
</dbReference>
<keyword evidence="1" id="KW-0813">Transport</keyword>
<proteinExistence type="predicted"/>
<protein>
    <recommendedName>
        <fullName evidence="6">ABC transporter domain-containing protein</fullName>
    </recommendedName>
</protein>
<sequence length="264" mass="28853">MSWSFLVSVPFSESLQLVAIASMVLAIVFAILTLVDEHRRVPVAMDSHAAREKAVRKRTPVTEEDSPVVPPGIAISIRNLGKDFKTSLFKHDKGMVTAIANLHLDILKTGIYISLGSNGADCYQTLHWWRAIKPLSDSSDDADIEQLLHDCDLGKKIPYNVNVLSGGQKCKLHLAAGLVGRLKEYVLFNCSSTIIMADSSFDFTALLVDECTSGMDTLSRHALWRTLTSFLDEAYLLADTIAILAAPEELVAKGTPVALKSRSP</sequence>